<dbReference type="GO" id="GO:0016787">
    <property type="term" value="F:hydrolase activity"/>
    <property type="evidence" value="ECO:0007669"/>
    <property type="project" value="UniProtKB-KW"/>
</dbReference>
<evidence type="ECO:0000313" key="6">
    <source>
        <dbReference type="EMBL" id="KIK54095.1"/>
    </source>
</evidence>
<gene>
    <name evidence="6" type="ORF">GYMLUDRAFT_177919</name>
</gene>
<dbReference type="PANTHER" id="PTHR42978">
    <property type="entry name" value="QUORUM-QUENCHING LACTONASE YTNP-RELATED-RELATED"/>
    <property type="match status" value="1"/>
</dbReference>
<dbReference type="SUPFAM" id="SSF56281">
    <property type="entry name" value="Metallo-hydrolase/oxidoreductase"/>
    <property type="match status" value="1"/>
</dbReference>
<dbReference type="AlphaFoldDB" id="A0A0D0AU96"/>
<comment type="similarity">
    <text evidence="1">Belongs to the metallo-beta-lactamase superfamily.</text>
</comment>
<dbReference type="CDD" id="cd07730">
    <property type="entry name" value="metallo-hydrolase-like_MBL-fold"/>
    <property type="match status" value="1"/>
</dbReference>
<evidence type="ECO:0000256" key="2">
    <source>
        <dbReference type="ARBA" id="ARBA00022723"/>
    </source>
</evidence>
<dbReference type="HOGENOM" id="CLU_030571_1_0_1"/>
<keyword evidence="2" id="KW-0479">Metal-binding</keyword>
<dbReference type="EMBL" id="KN834820">
    <property type="protein sequence ID" value="KIK54095.1"/>
    <property type="molecule type" value="Genomic_DNA"/>
</dbReference>
<evidence type="ECO:0000259" key="5">
    <source>
        <dbReference type="SMART" id="SM00849"/>
    </source>
</evidence>
<evidence type="ECO:0000256" key="3">
    <source>
        <dbReference type="ARBA" id="ARBA00022801"/>
    </source>
</evidence>
<dbReference type="OrthoDB" id="10250730at2759"/>
<proteinExistence type="inferred from homology"/>
<reference evidence="6 7" key="1">
    <citation type="submission" date="2014-04" db="EMBL/GenBank/DDBJ databases">
        <title>Evolutionary Origins and Diversification of the Mycorrhizal Mutualists.</title>
        <authorList>
            <consortium name="DOE Joint Genome Institute"/>
            <consortium name="Mycorrhizal Genomics Consortium"/>
            <person name="Kohler A."/>
            <person name="Kuo A."/>
            <person name="Nagy L.G."/>
            <person name="Floudas D."/>
            <person name="Copeland A."/>
            <person name="Barry K.W."/>
            <person name="Cichocki N."/>
            <person name="Veneault-Fourrey C."/>
            <person name="LaButti K."/>
            <person name="Lindquist E.A."/>
            <person name="Lipzen A."/>
            <person name="Lundell T."/>
            <person name="Morin E."/>
            <person name="Murat C."/>
            <person name="Riley R."/>
            <person name="Ohm R."/>
            <person name="Sun H."/>
            <person name="Tunlid A."/>
            <person name="Henrissat B."/>
            <person name="Grigoriev I.V."/>
            <person name="Hibbett D.S."/>
            <person name="Martin F."/>
        </authorList>
    </citation>
    <scope>NUCLEOTIDE SEQUENCE [LARGE SCALE GENOMIC DNA]</scope>
    <source>
        <strain evidence="6 7">FD-317 M1</strain>
    </source>
</reference>
<dbReference type="PANTHER" id="PTHR42978:SF5">
    <property type="entry name" value="METALLO-BETA-LACTAMASE DOMAIN-CONTAINING PROTEIN"/>
    <property type="match status" value="1"/>
</dbReference>
<sequence>MSEIILPKSSSTVSVKVFNITSPNSTAPAGRFISPVKSGKERLYIAVYAFLIEHPNGRRMMFDLGLRKDLSGYSPVLQRLLSEGKFDMKVEADITEQLKAGGISLEQIDTVIWSHTHFDHIGDMSLFPPTTKLVIGKGSERKAYPDLSTTECIFLTIGYKGREVEEIDFEKPDLIISGLPAVDFFGDGSFYLLDTPGHCPGHITALARVKEDSFLLLGGDCCHHPGQLRPNIHIQKNFAYHGDVPTDFSEPILTIPEGPSAYADRSTALASLGKIQLLDANPDIFLVTAHDAILEGIISLYPEPLNDWKELGWKSKAIWAFMGEGNKGFGYC</sequence>
<dbReference type="InterPro" id="IPR036866">
    <property type="entry name" value="RibonucZ/Hydroxyglut_hydro"/>
</dbReference>
<dbReference type="InterPro" id="IPR051013">
    <property type="entry name" value="MBL_superfamily_lactonases"/>
</dbReference>
<accession>A0A0D0AU96</accession>
<organism evidence="6 7">
    <name type="scientific">Collybiopsis luxurians FD-317 M1</name>
    <dbReference type="NCBI Taxonomy" id="944289"/>
    <lineage>
        <taxon>Eukaryota</taxon>
        <taxon>Fungi</taxon>
        <taxon>Dikarya</taxon>
        <taxon>Basidiomycota</taxon>
        <taxon>Agaricomycotina</taxon>
        <taxon>Agaricomycetes</taxon>
        <taxon>Agaricomycetidae</taxon>
        <taxon>Agaricales</taxon>
        <taxon>Marasmiineae</taxon>
        <taxon>Omphalotaceae</taxon>
        <taxon>Collybiopsis</taxon>
        <taxon>Collybiopsis luxurians</taxon>
    </lineage>
</organism>
<keyword evidence="7" id="KW-1185">Reference proteome</keyword>
<keyword evidence="3" id="KW-0378">Hydrolase</keyword>
<evidence type="ECO:0000256" key="1">
    <source>
        <dbReference type="ARBA" id="ARBA00007749"/>
    </source>
</evidence>
<dbReference type="Gene3D" id="3.60.15.10">
    <property type="entry name" value="Ribonuclease Z/Hydroxyacylglutathione hydrolase-like"/>
    <property type="match status" value="1"/>
</dbReference>
<dbReference type="GO" id="GO:0046872">
    <property type="term" value="F:metal ion binding"/>
    <property type="evidence" value="ECO:0007669"/>
    <property type="project" value="UniProtKB-KW"/>
</dbReference>
<dbReference type="Proteomes" id="UP000053593">
    <property type="component" value="Unassembled WGS sequence"/>
</dbReference>
<keyword evidence="4" id="KW-0862">Zinc</keyword>
<dbReference type="Pfam" id="PF00753">
    <property type="entry name" value="Lactamase_B"/>
    <property type="match status" value="1"/>
</dbReference>
<protein>
    <recommendedName>
        <fullName evidence="5">Metallo-beta-lactamase domain-containing protein</fullName>
    </recommendedName>
</protein>
<name>A0A0D0AU96_9AGAR</name>
<dbReference type="InterPro" id="IPR001279">
    <property type="entry name" value="Metallo-B-lactamas"/>
</dbReference>
<feature type="domain" description="Metallo-beta-lactamase" evidence="5">
    <location>
        <begin position="46"/>
        <end position="272"/>
    </location>
</feature>
<dbReference type="SMART" id="SM00849">
    <property type="entry name" value="Lactamase_B"/>
    <property type="match status" value="1"/>
</dbReference>
<evidence type="ECO:0000313" key="7">
    <source>
        <dbReference type="Proteomes" id="UP000053593"/>
    </source>
</evidence>
<evidence type="ECO:0000256" key="4">
    <source>
        <dbReference type="ARBA" id="ARBA00022833"/>
    </source>
</evidence>